<comment type="caution">
    <text evidence="1">The sequence shown here is derived from an EMBL/GenBank/DDBJ whole genome shotgun (WGS) entry which is preliminary data.</text>
</comment>
<reference evidence="1 2" key="1">
    <citation type="submission" date="2024-09" db="EMBL/GenBank/DDBJ databases">
        <title>Chromosome-scale assembly of Riccia fluitans.</title>
        <authorList>
            <person name="Paukszto L."/>
            <person name="Sawicki J."/>
            <person name="Karawczyk K."/>
            <person name="Piernik-Szablinska J."/>
            <person name="Szczecinska M."/>
            <person name="Mazdziarz M."/>
        </authorList>
    </citation>
    <scope>NUCLEOTIDE SEQUENCE [LARGE SCALE GENOMIC DNA]</scope>
    <source>
        <strain evidence="1">Rf_01</strain>
        <tissue evidence="1">Aerial parts of the thallus</tissue>
    </source>
</reference>
<dbReference type="AlphaFoldDB" id="A0ABD1ZQG9"/>
<name>A0ABD1ZQG9_9MARC</name>
<organism evidence="1 2">
    <name type="scientific">Riccia fluitans</name>
    <dbReference type="NCBI Taxonomy" id="41844"/>
    <lineage>
        <taxon>Eukaryota</taxon>
        <taxon>Viridiplantae</taxon>
        <taxon>Streptophyta</taxon>
        <taxon>Embryophyta</taxon>
        <taxon>Marchantiophyta</taxon>
        <taxon>Marchantiopsida</taxon>
        <taxon>Marchantiidae</taxon>
        <taxon>Marchantiales</taxon>
        <taxon>Ricciaceae</taxon>
        <taxon>Riccia</taxon>
    </lineage>
</organism>
<accession>A0ABD1ZQG9</accession>
<gene>
    <name evidence="1" type="ORF">R1flu_021430</name>
</gene>
<evidence type="ECO:0000313" key="1">
    <source>
        <dbReference type="EMBL" id="KAL2653302.1"/>
    </source>
</evidence>
<protein>
    <submittedName>
        <fullName evidence="1">Uncharacterized protein</fullName>
    </submittedName>
</protein>
<proteinExistence type="predicted"/>
<evidence type="ECO:0000313" key="2">
    <source>
        <dbReference type="Proteomes" id="UP001605036"/>
    </source>
</evidence>
<sequence length="118" mass="12882">MTSRRQDSTVSRCDDRRGGLMAAFTPVVSSSVSTSPAFTFLSSCEYSVSLLSDGVVVHRGSLELLELGFEVQINVLKYAIDSINSKEADAVKAKHKQPKLQDLPFEVELDEDQSSVNA</sequence>
<dbReference type="Proteomes" id="UP001605036">
    <property type="component" value="Unassembled WGS sequence"/>
</dbReference>
<dbReference type="EMBL" id="JBHFFA010000001">
    <property type="protein sequence ID" value="KAL2653302.1"/>
    <property type="molecule type" value="Genomic_DNA"/>
</dbReference>
<keyword evidence="2" id="KW-1185">Reference proteome</keyword>